<dbReference type="InterPro" id="IPR046960">
    <property type="entry name" value="PPR_At4g14850-like_plant"/>
</dbReference>
<dbReference type="PROSITE" id="PS51375">
    <property type="entry name" value="PPR"/>
    <property type="match status" value="1"/>
</dbReference>
<dbReference type="AlphaFoldDB" id="A0AAU9MYP6"/>
<sequence length="201" mass="22757">MQNWFSAVDGDSGGYNSLPKTLSSSFSSLLAAWNSYAATKGSDVGSSSLVGNGLITMYGKCNRLLEGHHVFDEMPSRDIIFWNAIVASYTQNRMFDDALEICKTMMQCSTLKPNACPMASLSPAVTTSTSSTNVMFMKEMFMNHARESLISWNRISRLIVASVVDSSFDRRRRRRRTKRNFVDEQFKKQCWIILVGLYQQR</sequence>
<dbReference type="GO" id="GO:0003723">
    <property type="term" value="F:RNA binding"/>
    <property type="evidence" value="ECO:0007669"/>
    <property type="project" value="InterPro"/>
</dbReference>
<dbReference type="InterPro" id="IPR002885">
    <property type="entry name" value="PPR_rpt"/>
</dbReference>
<dbReference type="InterPro" id="IPR011990">
    <property type="entry name" value="TPR-like_helical_dom_sf"/>
</dbReference>
<dbReference type="GO" id="GO:0009451">
    <property type="term" value="P:RNA modification"/>
    <property type="evidence" value="ECO:0007669"/>
    <property type="project" value="InterPro"/>
</dbReference>
<evidence type="ECO:0000313" key="3">
    <source>
        <dbReference type="EMBL" id="CAH1429244.1"/>
    </source>
</evidence>
<gene>
    <name evidence="3" type="ORF">LVIROSA_LOCUS16116</name>
</gene>
<dbReference type="PANTHER" id="PTHR47926">
    <property type="entry name" value="PENTATRICOPEPTIDE REPEAT-CONTAINING PROTEIN"/>
    <property type="match status" value="1"/>
</dbReference>
<dbReference type="NCBIfam" id="TIGR00756">
    <property type="entry name" value="PPR"/>
    <property type="match status" value="1"/>
</dbReference>
<dbReference type="EMBL" id="CAKMRJ010002591">
    <property type="protein sequence ID" value="CAH1429244.1"/>
    <property type="molecule type" value="Genomic_DNA"/>
</dbReference>
<reference evidence="3 4" key="1">
    <citation type="submission" date="2022-01" db="EMBL/GenBank/DDBJ databases">
        <authorList>
            <person name="Xiong W."/>
            <person name="Schranz E."/>
        </authorList>
    </citation>
    <scope>NUCLEOTIDE SEQUENCE [LARGE SCALE GENOMIC DNA]</scope>
</reference>
<proteinExistence type="predicted"/>
<evidence type="ECO:0000256" key="2">
    <source>
        <dbReference type="PROSITE-ProRule" id="PRU00708"/>
    </source>
</evidence>
<dbReference type="Pfam" id="PF01535">
    <property type="entry name" value="PPR"/>
    <property type="match status" value="2"/>
</dbReference>
<evidence type="ECO:0000256" key="1">
    <source>
        <dbReference type="ARBA" id="ARBA00022737"/>
    </source>
</evidence>
<feature type="repeat" description="PPR" evidence="2">
    <location>
        <begin position="78"/>
        <end position="113"/>
    </location>
</feature>
<keyword evidence="1" id="KW-0677">Repeat</keyword>
<accession>A0AAU9MYP6</accession>
<evidence type="ECO:0000313" key="4">
    <source>
        <dbReference type="Proteomes" id="UP001157418"/>
    </source>
</evidence>
<protein>
    <recommendedName>
        <fullName evidence="5">Pentatricopeptide repeat-containing protein</fullName>
    </recommendedName>
</protein>
<evidence type="ECO:0008006" key="5">
    <source>
        <dbReference type="Google" id="ProtNLM"/>
    </source>
</evidence>
<dbReference type="Gene3D" id="1.25.40.10">
    <property type="entry name" value="Tetratricopeptide repeat domain"/>
    <property type="match status" value="1"/>
</dbReference>
<dbReference type="Proteomes" id="UP001157418">
    <property type="component" value="Unassembled WGS sequence"/>
</dbReference>
<keyword evidence="4" id="KW-1185">Reference proteome</keyword>
<name>A0AAU9MYP6_9ASTR</name>
<comment type="caution">
    <text evidence="3">The sequence shown here is derived from an EMBL/GenBank/DDBJ whole genome shotgun (WGS) entry which is preliminary data.</text>
</comment>
<organism evidence="3 4">
    <name type="scientific">Lactuca virosa</name>
    <dbReference type="NCBI Taxonomy" id="75947"/>
    <lineage>
        <taxon>Eukaryota</taxon>
        <taxon>Viridiplantae</taxon>
        <taxon>Streptophyta</taxon>
        <taxon>Embryophyta</taxon>
        <taxon>Tracheophyta</taxon>
        <taxon>Spermatophyta</taxon>
        <taxon>Magnoliopsida</taxon>
        <taxon>eudicotyledons</taxon>
        <taxon>Gunneridae</taxon>
        <taxon>Pentapetalae</taxon>
        <taxon>asterids</taxon>
        <taxon>campanulids</taxon>
        <taxon>Asterales</taxon>
        <taxon>Asteraceae</taxon>
        <taxon>Cichorioideae</taxon>
        <taxon>Cichorieae</taxon>
        <taxon>Lactucinae</taxon>
        <taxon>Lactuca</taxon>
    </lineage>
</organism>